<evidence type="ECO:0000256" key="1">
    <source>
        <dbReference type="ARBA" id="ARBA00023224"/>
    </source>
</evidence>
<evidence type="ECO:0000313" key="5">
    <source>
        <dbReference type="Proteomes" id="UP000027822"/>
    </source>
</evidence>
<comment type="caution">
    <text evidence="4">The sequence shown here is derived from an EMBL/GenBank/DDBJ whole genome shotgun (WGS) entry which is preliminary data.</text>
</comment>
<gene>
    <name evidence="4" type="ORF">BAMA_17590</name>
</gene>
<dbReference type="eggNOG" id="COG0840">
    <property type="taxonomic scope" value="Bacteria"/>
</dbReference>
<keyword evidence="5" id="KW-1185">Reference proteome</keyword>
<reference evidence="4 5" key="1">
    <citation type="submission" date="2014-06" db="EMBL/GenBank/DDBJ databases">
        <title>Draft genome sequence of Bacillus manliponensis JCM 15802 (MCCC 1A00708).</title>
        <authorList>
            <person name="Lai Q."/>
            <person name="Liu Y."/>
            <person name="Shao Z."/>
        </authorList>
    </citation>
    <scope>NUCLEOTIDE SEQUENCE [LARGE SCALE GENOMIC DNA]</scope>
    <source>
        <strain evidence="4 5">JCM 15802</strain>
    </source>
</reference>
<feature type="domain" description="Methyl-accepting transducer" evidence="3">
    <location>
        <begin position="48"/>
        <end position="284"/>
    </location>
</feature>
<dbReference type="PANTHER" id="PTHR32089">
    <property type="entry name" value="METHYL-ACCEPTING CHEMOTAXIS PROTEIN MCPB"/>
    <property type="match status" value="1"/>
</dbReference>
<dbReference type="OrthoDB" id="9807021at2"/>
<dbReference type="SUPFAM" id="SSF58104">
    <property type="entry name" value="Methyl-accepting chemotaxis protein (MCP) signaling domain"/>
    <property type="match status" value="1"/>
</dbReference>
<evidence type="ECO:0000313" key="4">
    <source>
        <dbReference type="EMBL" id="KEK20252.1"/>
    </source>
</evidence>
<dbReference type="SMART" id="SM00283">
    <property type="entry name" value="MA"/>
    <property type="match status" value="1"/>
</dbReference>
<dbReference type="STRING" id="574376.BAMA_17590"/>
<keyword evidence="1 2" id="KW-0807">Transducer</keyword>
<dbReference type="Gene3D" id="1.10.287.950">
    <property type="entry name" value="Methyl-accepting chemotaxis protein"/>
    <property type="match status" value="1"/>
</dbReference>
<accession>A0A073K1C8</accession>
<dbReference type="InterPro" id="IPR004089">
    <property type="entry name" value="MCPsignal_dom"/>
</dbReference>
<organism evidence="4 5">
    <name type="scientific">Bacillus manliponensis</name>
    <dbReference type="NCBI Taxonomy" id="574376"/>
    <lineage>
        <taxon>Bacteria</taxon>
        <taxon>Bacillati</taxon>
        <taxon>Bacillota</taxon>
        <taxon>Bacilli</taxon>
        <taxon>Bacillales</taxon>
        <taxon>Bacillaceae</taxon>
        <taxon>Bacillus</taxon>
        <taxon>Bacillus cereus group</taxon>
    </lineage>
</organism>
<dbReference type="EMBL" id="JOTN01000004">
    <property type="protein sequence ID" value="KEK20252.1"/>
    <property type="molecule type" value="Genomic_DNA"/>
</dbReference>
<evidence type="ECO:0000259" key="3">
    <source>
        <dbReference type="PROSITE" id="PS50111"/>
    </source>
</evidence>
<evidence type="ECO:0000256" key="2">
    <source>
        <dbReference type="PROSITE-ProRule" id="PRU00284"/>
    </source>
</evidence>
<protein>
    <recommendedName>
        <fullName evidence="3">Methyl-accepting transducer domain-containing protein</fullName>
    </recommendedName>
</protein>
<name>A0A073K1C8_9BACI</name>
<dbReference type="AlphaFoldDB" id="A0A073K1C8"/>
<sequence>MLGLQLFKKKLNDESKQQVIEEAERLTKEEMDQIIGGMEELVTLLKGVSHKNSFKDSEMMEYASHMKDDLQEQIQVLQKTTENIDQIVQYTDNVQEVTKEITLQNKQNIKTVEEGQSSVGKLVKQMQHTNEMFHQLEPTIVQLNADAKEISSFTYTMEEIAEQTNLLALNASIEAARAGEFGKGFAVVADEVRKLADQSKQALGEIHQKVKRIDETVHTLSGDMKHRVEDLNQAIILTSTASHIFNEISKCEKQLTKQIQYIEEKTALTHEEVRAFSTVLQEVSTQFIAQDKQIENLHRFAEEKFIFSTEIFSYISQITSLVGALKQQKL</sequence>
<dbReference type="GO" id="GO:0007165">
    <property type="term" value="P:signal transduction"/>
    <property type="evidence" value="ECO:0007669"/>
    <property type="project" value="UniProtKB-KW"/>
</dbReference>
<dbReference type="Pfam" id="PF00015">
    <property type="entry name" value="MCPsignal"/>
    <property type="match status" value="1"/>
</dbReference>
<dbReference type="Proteomes" id="UP000027822">
    <property type="component" value="Unassembled WGS sequence"/>
</dbReference>
<dbReference type="PANTHER" id="PTHR32089:SF112">
    <property type="entry name" value="LYSOZYME-LIKE PROTEIN-RELATED"/>
    <property type="match status" value="1"/>
</dbReference>
<dbReference type="GO" id="GO:0016020">
    <property type="term" value="C:membrane"/>
    <property type="evidence" value="ECO:0007669"/>
    <property type="project" value="InterPro"/>
</dbReference>
<proteinExistence type="predicted"/>
<dbReference type="PROSITE" id="PS50111">
    <property type="entry name" value="CHEMOTAXIS_TRANSDUC_2"/>
    <property type="match status" value="1"/>
</dbReference>